<reference evidence="1 2" key="1">
    <citation type="journal article" date="2023" name="Sci. Data">
        <title>Genome assembly of the Korean intertidal mud-creeper Batillaria attramentaria.</title>
        <authorList>
            <person name="Patra A.K."/>
            <person name="Ho P.T."/>
            <person name="Jun S."/>
            <person name="Lee S.J."/>
            <person name="Kim Y."/>
            <person name="Won Y.J."/>
        </authorList>
    </citation>
    <scope>NUCLEOTIDE SEQUENCE [LARGE SCALE GENOMIC DNA]</scope>
    <source>
        <strain evidence="1">Wonlab-2016</strain>
    </source>
</reference>
<name>A0ABD0LH47_9CAEN</name>
<evidence type="ECO:0000313" key="1">
    <source>
        <dbReference type="EMBL" id="KAK7498682.1"/>
    </source>
</evidence>
<dbReference type="EMBL" id="JACVVK020000049">
    <property type="protein sequence ID" value="KAK7498682.1"/>
    <property type="molecule type" value="Genomic_DNA"/>
</dbReference>
<gene>
    <name evidence="1" type="ORF">BaRGS_00010059</name>
</gene>
<dbReference type="AlphaFoldDB" id="A0ABD0LH47"/>
<evidence type="ECO:0000313" key="2">
    <source>
        <dbReference type="Proteomes" id="UP001519460"/>
    </source>
</evidence>
<sequence>MPKTDCPISCVIDCLITSAVVLSSFPSFTLSADRISFASVADCPSHITVCARSVMISTCLLLTLSWRGRKLLRLEASPVVLSSFPSFTLSTDRISFASGAYSPSHITVYTFSDDFNVFTINSFVAGDFDRRFSSLSGLKVENSCGSLFDSIPCRTIVIPILQPVH</sequence>
<protein>
    <submittedName>
        <fullName evidence="1">Uncharacterized protein</fullName>
    </submittedName>
</protein>
<dbReference type="Proteomes" id="UP001519460">
    <property type="component" value="Unassembled WGS sequence"/>
</dbReference>
<proteinExistence type="predicted"/>
<keyword evidence="2" id="KW-1185">Reference proteome</keyword>
<comment type="caution">
    <text evidence="1">The sequence shown here is derived from an EMBL/GenBank/DDBJ whole genome shotgun (WGS) entry which is preliminary data.</text>
</comment>
<organism evidence="1 2">
    <name type="scientific">Batillaria attramentaria</name>
    <dbReference type="NCBI Taxonomy" id="370345"/>
    <lineage>
        <taxon>Eukaryota</taxon>
        <taxon>Metazoa</taxon>
        <taxon>Spiralia</taxon>
        <taxon>Lophotrochozoa</taxon>
        <taxon>Mollusca</taxon>
        <taxon>Gastropoda</taxon>
        <taxon>Caenogastropoda</taxon>
        <taxon>Sorbeoconcha</taxon>
        <taxon>Cerithioidea</taxon>
        <taxon>Batillariidae</taxon>
        <taxon>Batillaria</taxon>
    </lineage>
</organism>
<accession>A0ABD0LH47</accession>